<feature type="compositionally biased region" description="Basic and acidic residues" evidence="1">
    <location>
        <begin position="1"/>
        <end position="18"/>
    </location>
</feature>
<reference evidence="3 4" key="1">
    <citation type="submission" date="2020-08" db="EMBL/GenBank/DDBJ databases">
        <title>Genomic Encyclopedia of Type Strains, Phase IV (KMG-IV): sequencing the most valuable type-strain genomes for metagenomic binning, comparative biology and taxonomic classification.</title>
        <authorList>
            <person name="Goeker M."/>
        </authorList>
    </citation>
    <scope>NUCLEOTIDE SEQUENCE [LARGE SCALE GENOMIC DNA]</scope>
    <source>
        <strain evidence="3 4">DSM 100734</strain>
    </source>
</reference>
<keyword evidence="2" id="KW-0812">Transmembrane</keyword>
<evidence type="ECO:0000256" key="2">
    <source>
        <dbReference type="SAM" id="Phobius"/>
    </source>
</evidence>
<protein>
    <submittedName>
        <fullName evidence="3">Uncharacterized protein</fullName>
    </submittedName>
</protein>
<feature type="transmembrane region" description="Helical" evidence="2">
    <location>
        <begin position="75"/>
        <end position="96"/>
    </location>
</feature>
<organism evidence="3 4">
    <name type="scientific">Rhizobium wenxiniae</name>
    <dbReference type="NCBI Taxonomy" id="1737357"/>
    <lineage>
        <taxon>Bacteria</taxon>
        <taxon>Pseudomonadati</taxon>
        <taxon>Pseudomonadota</taxon>
        <taxon>Alphaproteobacteria</taxon>
        <taxon>Hyphomicrobiales</taxon>
        <taxon>Rhizobiaceae</taxon>
        <taxon>Rhizobium/Agrobacterium group</taxon>
        <taxon>Rhizobium</taxon>
    </lineage>
</organism>
<keyword evidence="2" id="KW-0472">Membrane</keyword>
<proteinExistence type="predicted"/>
<keyword evidence="2" id="KW-1133">Transmembrane helix</keyword>
<name>A0A7W9YD81_9HYPH</name>
<evidence type="ECO:0000313" key="3">
    <source>
        <dbReference type="EMBL" id="MBB6165573.1"/>
    </source>
</evidence>
<sequence length="97" mass="11197">MFEDWSKRTDDEVFKDASEQPGPQASYYRGTEISRRLYLLEKANLEAQRALLQATLEGITEQRSTTQKMRRQSKLMFASVVAAFLLAFFTLVAAWIE</sequence>
<dbReference type="EMBL" id="JACHEG010000010">
    <property type="protein sequence ID" value="MBB6165573.1"/>
    <property type="molecule type" value="Genomic_DNA"/>
</dbReference>
<evidence type="ECO:0000256" key="1">
    <source>
        <dbReference type="SAM" id="MobiDB-lite"/>
    </source>
</evidence>
<gene>
    <name evidence="3" type="ORF">HNQ72_005421</name>
</gene>
<accession>A0A7W9YD81</accession>
<dbReference type="RefSeq" id="WP_183996970.1">
    <property type="nucleotide sequence ID" value="NZ_BMHW01000011.1"/>
</dbReference>
<keyword evidence="4" id="KW-1185">Reference proteome</keyword>
<dbReference type="AlphaFoldDB" id="A0A7W9YD81"/>
<feature type="region of interest" description="Disordered" evidence="1">
    <location>
        <begin position="1"/>
        <end position="26"/>
    </location>
</feature>
<evidence type="ECO:0000313" key="4">
    <source>
        <dbReference type="Proteomes" id="UP000547879"/>
    </source>
</evidence>
<comment type="caution">
    <text evidence="3">The sequence shown here is derived from an EMBL/GenBank/DDBJ whole genome shotgun (WGS) entry which is preliminary data.</text>
</comment>
<dbReference type="Proteomes" id="UP000547879">
    <property type="component" value="Unassembled WGS sequence"/>
</dbReference>